<keyword evidence="3 5" id="KW-1133">Transmembrane helix</keyword>
<dbReference type="InterPro" id="IPR007269">
    <property type="entry name" value="ICMT_MeTrfase"/>
</dbReference>
<dbReference type="AlphaFoldDB" id="K2P1K3"/>
<protein>
    <recommendedName>
        <fullName evidence="8">Isoprenylcysteine carboxyl methyltransferase</fullName>
    </recommendedName>
</protein>
<dbReference type="PANTHER" id="PTHR43847:SF1">
    <property type="entry name" value="BLL3993 PROTEIN"/>
    <property type="match status" value="1"/>
</dbReference>
<keyword evidence="2 5" id="KW-0812">Transmembrane</keyword>
<organism evidence="6 7">
    <name type="scientific">Nitratireductor indicus C115</name>
    <dbReference type="NCBI Taxonomy" id="1231190"/>
    <lineage>
        <taxon>Bacteria</taxon>
        <taxon>Pseudomonadati</taxon>
        <taxon>Pseudomonadota</taxon>
        <taxon>Alphaproteobacteria</taxon>
        <taxon>Hyphomicrobiales</taxon>
        <taxon>Phyllobacteriaceae</taxon>
        <taxon>Nitratireductor</taxon>
    </lineage>
</organism>
<dbReference type="PATRIC" id="fig|1231190.3.peg.3551"/>
<evidence type="ECO:0000256" key="3">
    <source>
        <dbReference type="ARBA" id="ARBA00022989"/>
    </source>
</evidence>
<dbReference type="OrthoDB" id="5363370at2"/>
<evidence type="ECO:0008006" key="8">
    <source>
        <dbReference type="Google" id="ProtNLM"/>
    </source>
</evidence>
<evidence type="ECO:0000256" key="4">
    <source>
        <dbReference type="ARBA" id="ARBA00023136"/>
    </source>
</evidence>
<keyword evidence="4 5" id="KW-0472">Membrane</keyword>
<dbReference type="GO" id="GO:0004671">
    <property type="term" value="F:protein C-terminal S-isoprenylcysteine carboxyl O-methyltransferase activity"/>
    <property type="evidence" value="ECO:0007669"/>
    <property type="project" value="InterPro"/>
</dbReference>
<dbReference type="InterPro" id="IPR052527">
    <property type="entry name" value="Metal_cation-efflux_comp"/>
</dbReference>
<evidence type="ECO:0000256" key="1">
    <source>
        <dbReference type="ARBA" id="ARBA00004141"/>
    </source>
</evidence>
<dbReference type="STRING" id="721133.SAMN05216176_108209"/>
<dbReference type="Gene3D" id="1.20.120.1630">
    <property type="match status" value="1"/>
</dbReference>
<evidence type="ECO:0000256" key="5">
    <source>
        <dbReference type="SAM" id="Phobius"/>
    </source>
</evidence>
<comment type="subcellular location">
    <subcellularLocation>
        <location evidence="1">Membrane</location>
        <topology evidence="1">Multi-pass membrane protein</topology>
    </subcellularLocation>
</comment>
<sequence length="179" mass="20200">MPYAMIAFICAALVLRFATLAVSIRNERRMKASGAKEYGAVNTLILALLHVLFYISAIVEWSFGPKGAFSSLQYAGLALYLFGALMLILVIRNLERFWTVKIIIAPDHQLVTRGLFKWVRHPNYFLNILPELIGFALALGALRTLVFGLPIYLVSLILRIRQEENAMREAFQDYGKSCS</sequence>
<dbReference type="RefSeq" id="WP_009451636.1">
    <property type="nucleotide sequence ID" value="NZ_AMSI01000012.1"/>
</dbReference>
<feature type="transmembrane region" description="Helical" evidence="5">
    <location>
        <begin position="71"/>
        <end position="91"/>
    </location>
</feature>
<dbReference type="PANTHER" id="PTHR43847">
    <property type="entry name" value="BLL3993 PROTEIN"/>
    <property type="match status" value="1"/>
</dbReference>
<proteinExistence type="predicted"/>
<reference evidence="6 7" key="1">
    <citation type="journal article" date="2012" name="J. Bacteriol.">
        <title>Genome Sequence of Nitratireductor indicus Type Strain C115.</title>
        <authorList>
            <person name="Lai Q."/>
            <person name="Li G."/>
            <person name="Yu Z."/>
            <person name="Shao Z."/>
        </authorList>
    </citation>
    <scope>NUCLEOTIDE SEQUENCE [LARGE SCALE GENOMIC DNA]</scope>
    <source>
        <strain evidence="6 7">C115</strain>
    </source>
</reference>
<feature type="transmembrane region" description="Helical" evidence="5">
    <location>
        <begin position="39"/>
        <end position="59"/>
    </location>
</feature>
<accession>K2P1K3</accession>
<dbReference type="Pfam" id="PF04140">
    <property type="entry name" value="ICMT"/>
    <property type="match status" value="1"/>
</dbReference>
<dbReference type="eggNOG" id="COG1755">
    <property type="taxonomic scope" value="Bacteria"/>
</dbReference>
<evidence type="ECO:0000256" key="2">
    <source>
        <dbReference type="ARBA" id="ARBA00022692"/>
    </source>
</evidence>
<comment type="caution">
    <text evidence="6">The sequence shown here is derived from an EMBL/GenBank/DDBJ whole genome shotgun (WGS) entry which is preliminary data.</text>
</comment>
<gene>
    <name evidence="6" type="ORF">NA8A_17173</name>
</gene>
<name>K2P1K3_9HYPH</name>
<dbReference type="GO" id="GO:0016020">
    <property type="term" value="C:membrane"/>
    <property type="evidence" value="ECO:0007669"/>
    <property type="project" value="UniProtKB-SubCell"/>
</dbReference>
<feature type="transmembrane region" description="Helical" evidence="5">
    <location>
        <begin position="132"/>
        <end position="158"/>
    </location>
</feature>
<dbReference type="EMBL" id="AMSI01000012">
    <property type="protein sequence ID" value="EKF41246.1"/>
    <property type="molecule type" value="Genomic_DNA"/>
</dbReference>
<evidence type="ECO:0000313" key="6">
    <source>
        <dbReference type="EMBL" id="EKF41246.1"/>
    </source>
</evidence>
<keyword evidence="7" id="KW-1185">Reference proteome</keyword>
<dbReference type="Proteomes" id="UP000007374">
    <property type="component" value="Unassembled WGS sequence"/>
</dbReference>
<evidence type="ECO:0000313" key="7">
    <source>
        <dbReference type="Proteomes" id="UP000007374"/>
    </source>
</evidence>